<dbReference type="SMART" id="SM00642">
    <property type="entry name" value="Aamy"/>
    <property type="match status" value="1"/>
</dbReference>
<name>A0AAW3JNV5_9FIRM</name>
<dbReference type="InterPro" id="IPR006407">
    <property type="entry name" value="GlgB"/>
</dbReference>
<evidence type="ECO:0000256" key="6">
    <source>
        <dbReference type="ARBA" id="ARBA00022676"/>
    </source>
</evidence>
<dbReference type="InterPro" id="IPR017853">
    <property type="entry name" value="GH"/>
</dbReference>
<dbReference type="NCBIfam" id="NF003811">
    <property type="entry name" value="PRK05402.1"/>
    <property type="match status" value="1"/>
</dbReference>
<dbReference type="GO" id="GO:0003844">
    <property type="term" value="F:1,4-alpha-glucan branching enzyme activity"/>
    <property type="evidence" value="ECO:0007669"/>
    <property type="project" value="UniProtKB-UniRule"/>
</dbReference>
<dbReference type="CDD" id="cd11322">
    <property type="entry name" value="AmyAc_Glg_BE"/>
    <property type="match status" value="1"/>
</dbReference>
<dbReference type="NCBIfam" id="NF008967">
    <property type="entry name" value="PRK12313.1"/>
    <property type="match status" value="1"/>
</dbReference>
<gene>
    <name evidence="10" type="primary">glgB</name>
    <name evidence="13" type="ORF">APZ18_14745</name>
</gene>
<dbReference type="GO" id="GO:0004553">
    <property type="term" value="F:hydrolase activity, hydrolyzing O-glycosyl compounds"/>
    <property type="evidence" value="ECO:0007669"/>
    <property type="project" value="InterPro"/>
</dbReference>
<evidence type="ECO:0000313" key="14">
    <source>
        <dbReference type="Proteomes" id="UP000050833"/>
    </source>
</evidence>
<comment type="similarity">
    <text evidence="4 10">Belongs to the glycosyl hydrolase 13 family. GlgB subfamily.</text>
</comment>
<dbReference type="InterPro" id="IPR006048">
    <property type="entry name" value="A-amylase/branching_C"/>
</dbReference>
<evidence type="ECO:0000256" key="5">
    <source>
        <dbReference type="ARBA" id="ARBA00022600"/>
    </source>
</evidence>
<dbReference type="PANTHER" id="PTHR43651:SF3">
    <property type="entry name" value="1,4-ALPHA-GLUCAN-BRANCHING ENZYME"/>
    <property type="match status" value="1"/>
</dbReference>
<dbReference type="SUPFAM" id="SSF51011">
    <property type="entry name" value="Glycosyl hydrolase domain"/>
    <property type="match status" value="1"/>
</dbReference>
<dbReference type="PIRSF" id="PIRSF000463">
    <property type="entry name" value="GlgB"/>
    <property type="match status" value="1"/>
</dbReference>
<dbReference type="GO" id="GO:0043169">
    <property type="term" value="F:cation binding"/>
    <property type="evidence" value="ECO:0007669"/>
    <property type="project" value="InterPro"/>
</dbReference>
<dbReference type="SUPFAM" id="SSF81296">
    <property type="entry name" value="E set domains"/>
    <property type="match status" value="1"/>
</dbReference>
<keyword evidence="9 10" id="KW-0119">Carbohydrate metabolism</keyword>
<dbReference type="PANTHER" id="PTHR43651">
    <property type="entry name" value="1,4-ALPHA-GLUCAN-BRANCHING ENZYME"/>
    <property type="match status" value="1"/>
</dbReference>
<feature type="domain" description="Glycosyl hydrolase family 13 catalytic" evidence="12">
    <location>
        <begin position="255"/>
        <end position="612"/>
    </location>
</feature>
<dbReference type="Pfam" id="PF02806">
    <property type="entry name" value="Alpha-amylase_C"/>
    <property type="match status" value="1"/>
</dbReference>
<dbReference type="FunFam" id="2.60.40.10:FF:000169">
    <property type="entry name" value="1,4-alpha-glucan branching enzyme GlgB"/>
    <property type="match status" value="1"/>
</dbReference>
<proteinExistence type="inferred from homology"/>
<keyword evidence="8 10" id="KW-0320">Glycogen biosynthesis</keyword>
<dbReference type="AlphaFoldDB" id="A0AAW3JNV5"/>
<evidence type="ECO:0000256" key="1">
    <source>
        <dbReference type="ARBA" id="ARBA00000826"/>
    </source>
</evidence>
<dbReference type="HAMAP" id="MF_00685">
    <property type="entry name" value="GlgB"/>
    <property type="match status" value="1"/>
</dbReference>
<dbReference type="EMBL" id="LLKB01000007">
    <property type="protein sequence ID" value="KQC84214.1"/>
    <property type="molecule type" value="Genomic_DNA"/>
</dbReference>
<evidence type="ECO:0000256" key="2">
    <source>
        <dbReference type="ARBA" id="ARBA00002953"/>
    </source>
</evidence>
<evidence type="ECO:0000259" key="12">
    <source>
        <dbReference type="SMART" id="SM00642"/>
    </source>
</evidence>
<reference evidence="13 14" key="1">
    <citation type="submission" date="2015-10" db="EMBL/GenBank/DDBJ databases">
        <title>Butyribacter intestini gen. nov., sp. nov., a butyric acid-producing bacterium of the family Lachnospiraceae isolated from the human faeces.</title>
        <authorList>
            <person name="Zou Y."/>
            <person name="Xue W."/>
            <person name="Luo G."/>
            <person name="Lv M."/>
        </authorList>
    </citation>
    <scope>NUCLEOTIDE SEQUENCE [LARGE SCALE GENOMIC DNA]</scope>
    <source>
        <strain evidence="13 14">TF01-11</strain>
    </source>
</reference>
<dbReference type="Gene3D" id="3.20.20.80">
    <property type="entry name" value="Glycosidases"/>
    <property type="match status" value="1"/>
</dbReference>
<dbReference type="Pfam" id="PF22019">
    <property type="entry name" value="GlgB_N"/>
    <property type="match status" value="1"/>
</dbReference>
<evidence type="ECO:0000313" key="13">
    <source>
        <dbReference type="EMBL" id="KQC84214.1"/>
    </source>
</evidence>
<dbReference type="Gene3D" id="2.60.40.10">
    <property type="entry name" value="Immunoglobulins"/>
    <property type="match status" value="2"/>
</dbReference>
<dbReference type="FunFam" id="2.60.40.1180:FF:000002">
    <property type="entry name" value="1,4-alpha-glucan branching enzyme GlgB"/>
    <property type="match status" value="1"/>
</dbReference>
<dbReference type="GO" id="GO:0005978">
    <property type="term" value="P:glycogen biosynthetic process"/>
    <property type="evidence" value="ECO:0007669"/>
    <property type="project" value="UniProtKB-UniRule"/>
</dbReference>
<feature type="active site" description="Nucleophile" evidence="10 11">
    <location>
        <position position="415"/>
    </location>
</feature>
<keyword evidence="5 10" id="KW-0321">Glycogen metabolism</keyword>
<keyword evidence="14" id="KW-1185">Reference proteome</keyword>
<dbReference type="EC" id="2.4.1.18" evidence="10"/>
<organism evidence="13 14">
    <name type="scientific">Butyribacter intestini</name>
    <dbReference type="NCBI Taxonomy" id="1703332"/>
    <lineage>
        <taxon>Bacteria</taxon>
        <taxon>Bacillati</taxon>
        <taxon>Bacillota</taxon>
        <taxon>Clostridia</taxon>
        <taxon>Lachnospirales</taxon>
        <taxon>Lachnospiraceae</taxon>
        <taxon>Butyribacter</taxon>
    </lineage>
</organism>
<comment type="caution">
    <text evidence="13">The sequence shown here is derived from an EMBL/GenBank/DDBJ whole genome shotgun (WGS) entry which is preliminary data.</text>
</comment>
<dbReference type="InterPro" id="IPR006047">
    <property type="entry name" value="GH13_cat_dom"/>
</dbReference>
<comment type="subunit">
    <text evidence="10">Monomer.</text>
</comment>
<dbReference type="CDD" id="cd02855">
    <property type="entry name" value="E_set_GBE_prok_N"/>
    <property type="match status" value="1"/>
</dbReference>
<dbReference type="InterPro" id="IPR014756">
    <property type="entry name" value="Ig_E-set"/>
</dbReference>
<comment type="catalytic activity">
    <reaction evidence="1 10">
        <text>Transfers a segment of a (1-&gt;4)-alpha-D-glucan chain to a primary hydroxy group in a similar glucan chain.</text>
        <dbReference type="EC" id="2.4.1.18"/>
    </reaction>
</comment>
<dbReference type="InterPro" id="IPR044143">
    <property type="entry name" value="GlgB_N_E_set_prok"/>
</dbReference>
<evidence type="ECO:0000256" key="7">
    <source>
        <dbReference type="ARBA" id="ARBA00022679"/>
    </source>
</evidence>
<sequence>MDQWINWVEYDELLEGRHNAPHNLLGLHSFGRGQVLTVYRPEAERVFITDMSGKNELELEEIGEGSGFFGKYIPRKNYRAPYKVKVQYSENDVIEYVDPYCFEPQIGDEDLYYFAEGKHYEIYKKLGAHPMTINGVKGTYFAVWAPHARAVSVAGSFNMWDGRLHHMRTLQVSGVYELFIPGVEPGAIYKYQILTRTGEVLMKADPYANCSELRPANASVVADISGFKWNDTKWMREREKKDRNTLRKEPMAIYEVHIGSWHKKDDGTEDGFYTYREMAPMLAEYVKKMGYTHVELMGIAEHPFDGSWGYQVTGYYAPTRRYGSPRDFMYFVDYMHEKGIHVILDWVPAHFPKDEHGLGRFDGQPLYEHPDPRRGEHPHWGTYIFNYGKREVENFLIANGLFWLKEFHVDGLRVDAVASMLYLDYGKDDGEWLPNEKGGNENYDAINLFRHMNEQFEKQCPGTEIIAEESTAWAGVTSPVSMNGLGFLFKWNMGWMNDFLEYMKLDPYFRANNHGKLTFSMQYAYSENFIQVLSHDEVVHGKGSMIEKMPGEYEDKFANLRTAYGFMYGHPGKKLLFMGQEFAQFREWSEKRSLDWELLDYDMHQKMQAYVRELNKLYEKYDAMYVNDCEPIGFEWMSCDNANMSTVSFVRRGSSAKEQLLFICNFTPVQYEEYRTGVPCAGEYTKILSSDDEKFGGTGVNVKKVVKAEKIECEKKEYSIELNLPPMSVTVFKFDYK</sequence>
<keyword evidence="7 10" id="KW-0808">Transferase</keyword>
<dbReference type="GO" id="GO:0005829">
    <property type="term" value="C:cytosol"/>
    <property type="evidence" value="ECO:0007669"/>
    <property type="project" value="TreeGrafter"/>
</dbReference>
<evidence type="ECO:0000256" key="4">
    <source>
        <dbReference type="ARBA" id="ARBA00009000"/>
    </source>
</evidence>
<dbReference type="InterPro" id="IPR013783">
    <property type="entry name" value="Ig-like_fold"/>
</dbReference>
<evidence type="ECO:0000256" key="8">
    <source>
        <dbReference type="ARBA" id="ARBA00023056"/>
    </source>
</evidence>
<feature type="active site" description="Proton donor" evidence="10 11">
    <location>
        <position position="468"/>
    </location>
</feature>
<evidence type="ECO:0000256" key="3">
    <source>
        <dbReference type="ARBA" id="ARBA00004964"/>
    </source>
</evidence>
<dbReference type="Pfam" id="PF02922">
    <property type="entry name" value="CBM_48"/>
    <property type="match status" value="1"/>
</dbReference>
<protein>
    <recommendedName>
        <fullName evidence="10">1,4-alpha-glucan branching enzyme GlgB</fullName>
        <ecNumber evidence="10">2.4.1.18</ecNumber>
    </recommendedName>
    <alternativeName>
        <fullName evidence="10">1,4-alpha-D-glucan:1,4-alpha-D-glucan 6-glucosyl-transferase</fullName>
    </alternativeName>
    <alternativeName>
        <fullName evidence="10">Alpha-(1-&gt;4)-glucan branching enzyme</fullName>
    </alternativeName>
    <alternativeName>
        <fullName evidence="10">Glycogen branching enzyme</fullName>
        <shortName evidence="10">BE</shortName>
    </alternativeName>
</protein>
<dbReference type="InterPro" id="IPR054169">
    <property type="entry name" value="GlgB_N"/>
</dbReference>
<dbReference type="InterPro" id="IPR037439">
    <property type="entry name" value="Branching_enzy"/>
</dbReference>
<evidence type="ECO:0000256" key="10">
    <source>
        <dbReference type="HAMAP-Rule" id="MF_00685"/>
    </source>
</evidence>
<dbReference type="SUPFAM" id="SSF51445">
    <property type="entry name" value="(Trans)glycosidases"/>
    <property type="match status" value="1"/>
</dbReference>
<comment type="pathway">
    <text evidence="3 10">Glycan biosynthesis; glycogen biosynthesis.</text>
</comment>
<dbReference type="Proteomes" id="UP000050833">
    <property type="component" value="Unassembled WGS sequence"/>
</dbReference>
<evidence type="ECO:0000256" key="9">
    <source>
        <dbReference type="ARBA" id="ARBA00023277"/>
    </source>
</evidence>
<dbReference type="NCBIfam" id="TIGR01515">
    <property type="entry name" value="branching_enzym"/>
    <property type="match status" value="1"/>
</dbReference>
<accession>A0AAW3JNV5</accession>
<dbReference type="Pfam" id="PF00128">
    <property type="entry name" value="Alpha-amylase"/>
    <property type="match status" value="1"/>
</dbReference>
<dbReference type="InterPro" id="IPR013780">
    <property type="entry name" value="Glyco_hydro_b"/>
</dbReference>
<keyword evidence="6 10" id="KW-0328">Glycosyltransferase</keyword>
<dbReference type="FunFam" id="3.20.20.80:FF:000003">
    <property type="entry name" value="1,4-alpha-glucan branching enzyme GlgB"/>
    <property type="match status" value="1"/>
</dbReference>
<dbReference type="Gene3D" id="2.60.40.1180">
    <property type="entry name" value="Golgi alpha-mannosidase II"/>
    <property type="match status" value="1"/>
</dbReference>
<comment type="function">
    <text evidence="2 10">Catalyzes the formation of the alpha-1,6-glucosidic linkages in glycogen by scission of a 1,4-alpha-linked oligosaccharide from growing alpha-1,4-glucan chains and the subsequent attachment of the oligosaccharide to the alpha-1,6 position.</text>
</comment>
<evidence type="ECO:0000256" key="11">
    <source>
        <dbReference type="PIRSR" id="PIRSR000463-1"/>
    </source>
</evidence>
<dbReference type="InterPro" id="IPR004193">
    <property type="entry name" value="Glyco_hydro_13_N"/>
</dbReference>